<accession>A0ACB9DED0</accession>
<name>A0ACB9DED0_9ASTR</name>
<reference evidence="2" key="1">
    <citation type="journal article" date="2022" name="Mol. Ecol. Resour.">
        <title>The genomes of chicory, endive, great burdock and yacon provide insights into Asteraceae palaeo-polyploidization history and plant inulin production.</title>
        <authorList>
            <person name="Fan W."/>
            <person name="Wang S."/>
            <person name="Wang H."/>
            <person name="Wang A."/>
            <person name="Jiang F."/>
            <person name="Liu H."/>
            <person name="Zhao H."/>
            <person name="Xu D."/>
            <person name="Zhang Y."/>
        </authorList>
    </citation>
    <scope>NUCLEOTIDE SEQUENCE [LARGE SCALE GENOMIC DNA]</scope>
    <source>
        <strain evidence="2">cv. Yunnan</strain>
    </source>
</reference>
<protein>
    <submittedName>
        <fullName evidence="1">Uncharacterized protein</fullName>
    </submittedName>
</protein>
<organism evidence="1 2">
    <name type="scientific">Smallanthus sonchifolius</name>
    <dbReference type="NCBI Taxonomy" id="185202"/>
    <lineage>
        <taxon>Eukaryota</taxon>
        <taxon>Viridiplantae</taxon>
        <taxon>Streptophyta</taxon>
        <taxon>Embryophyta</taxon>
        <taxon>Tracheophyta</taxon>
        <taxon>Spermatophyta</taxon>
        <taxon>Magnoliopsida</taxon>
        <taxon>eudicotyledons</taxon>
        <taxon>Gunneridae</taxon>
        <taxon>Pentapetalae</taxon>
        <taxon>asterids</taxon>
        <taxon>campanulids</taxon>
        <taxon>Asterales</taxon>
        <taxon>Asteraceae</taxon>
        <taxon>Asteroideae</taxon>
        <taxon>Heliantheae alliance</taxon>
        <taxon>Millerieae</taxon>
        <taxon>Smallanthus</taxon>
    </lineage>
</organism>
<comment type="caution">
    <text evidence="1">The sequence shown here is derived from an EMBL/GenBank/DDBJ whole genome shotgun (WGS) entry which is preliminary data.</text>
</comment>
<sequence length="357" mass="40273">MASISNTFSFHFLLLILFSLSLQPHARENKFFTKVVHYLSNSPITSLSSVPAPAPVLVPELVPMTEPFLAPAPAPAEKEYGYGLYGQGSSEFSTEEYRTSSLEGSNDETLGDEEKETPISDEFTSEKEASFEKLLSSEGYSTTNNGYSNNGNGYSSTMNVNNGYNHNQNGYNNNGNGYNAYNQNGYNNGDGYNQNGYNGDGYNQNGYNNENGYNQNMYSNNYNNKVHGYSSLMTENNGYETDRRSQNNYNNYMSFTNDNHGYNGNGYTSSNEEYNGYNNGYMVEKQGLSDTRFLENGKYSYDANNNGNNHETSYGEDVRDNGEGYYNNEKSKYEFDTMEEYERQEGYPQSDQRGYVP</sequence>
<proteinExistence type="predicted"/>
<dbReference type="Proteomes" id="UP001056120">
    <property type="component" value="Linkage Group LG19"/>
</dbReference>
<evidence type="ECO:0000313" key="2">
    <source>
        <dbReference type="Proteomes" id="UP001056120"/>
    </source>
</evidence>
<dbReference type="EMBL" id="CM042036">
    <property type="protein sequence ID" value="KAI3744922.1"/>
    <property type="molecule type" value="Genomic_DNA"/>
</dbReference>
<keyword evidence="2" id="KW-1185">Reference proteome</keyword>
<gene>
    <name evidence="1" type="ORF">L1987_58020</name>
</gene>
<reference evidence="1 2" key="2">
    <citation type="journal article" date="2022" name="Mol. Ecol. Resour.">
        <title>The genomes of chicory, endive, great burdock and yacon provide insights into Asteraceae paleo-polyploidization history and plant inulin production.</title>
        <authorList>
            <person name="Fan W."/>
            <person name="Wang S."/>
            <person name="Wang H."/>
            <person name="Wang A."/>
            <person name="Jiang F."/>
            <person name="Liu H."/>
            <person name="Zhao H."/>
            <person name="Xu D."/>
            <person name="Zhang Y."/>
        </authorList>
    </citation>
    <scope>NUCLEOTIDE SEQUENCE [LARGE SCALE GENOMIC DNA]</scope>
    <source>
        <strain evidence="2">cv. Yunnan</strain>
        <tissue evidence="1">Leaves</tissue>
    </source>
</reference>
<evidence type="ECO:0000313" key="1">
    <source>
        <dbReference type="EMBL" id="KAI3744922.1"/>
    </source>
</evidence>